<dbReference type="GO" id="GO:0005125">
    <property type="term" value="F:cytokine activity"/>
    <property type="evidence" value="ECO:0007669"/>
    <property type="project" value="InterPro"/>
</dbReference>
<feature type="signal peptide" evidence="5">
    <location>
        <begin position="1"/>
        <end position="30"/>
    </location>
</feature>
<evidence type="ECO:0000313" key="7">
    <source>
        <dbReference type="Proteomes" id="UP000694546"/>
    </source>
</evidence>
<dbReference type="InterPro" id="IPR010345">
    <property type="entry name" value="IL-17_fam"/>
</dbReference>
<evidence type="ECO:0000256" key="5">
    <source>
        <dbReference type="SAM" id="SignalP"/>
    </source>
</evidence>
<dbReference type="GO" id="GO:0005576">
    <property type="term" value="C:extracellular region"/>
    <property type="evidence" value="ECO:0007669"/>
    <property type="project" value="UniProtKB-SubCell"/>
</dbReference>
<evidence type="ECO:0000313" key="6">
    <source>
        <dbReference type="Ensembl" id="ENSGMOP00000025900.1"/>
    </source>
</evidence>
<proteinExistence type="inferred from homology"/>
<name>A0A8C5A365_GADMO</name>
<dbReference type="GeneTree" id="ENSGT00940000170707"/>
<keyword evidence="3" id="KW-0964">Secreted</keyword>
<feature type="chain" id="PRO_5034838136" evidence="5">
    <location>
        <begin position="31"/>
        <end position="172"/>
    </location>
</feature>
<reference evidence="6" key="1">
    <citation type="submission" date="2025-08" db="UniProtKB">
        <authorList>
            <consortium name="Ensembl"/>
        </authorList>
    </citation>
    <scope>IDENTIFICATION</scope>
</reference>
<evidence type="ECO:0000256" key="1">
    <source>
        <dbReference type="ARBA" id="ARBA00004613"/>
    </source>
</evidence>
<sequence length="172" mass="19822">MFSHSAYSVFTCSFPSQVLFLGVLFVTVRTTSLPCHEEGHLKEKALKRHKIQPSEHTERVQEETPVKCPVELYASLGKPLKDRSISPWRIVYETEEGRFPETIAVAQCLCEGCILMNIEDQKPWEDYTYGSVTVKQSKRFLRKELCEDGERYRLKPYDKDVAVGCTCSTHRI</sequence>
<dbReference type="AlphaFoldDB" id="A0A8C5A365"/>
<dbReference type="Pfam" id="PF06083">
    <property type="entry name" value="IL17"/>
    <property type="match status" value="1"/>
</dbReference>
<dbReference type="Proteomes" id="UP000694546">
    <property type="component" value="Chromosome 9"/>
</dbReference>
<dbReference type="Gene3D" id="2.10.90.10">
    <property type="entry name" value="Cystine-knot cytokines"/>
    <property type="match status" value="1"/>
</dbReference>
<evidence type="ECO:0000256" key="3">
    <source>
        <dbReference type="ARBA" id="ARBA00022525"/>
    </source>
</evidence>
<accession>A0A8C5A365</accession>
<evidence type="ECO:0000256" key="2">
    <source>
        <dbReference type="ARBA" id="ARBA00007236"/>
    </source>
</evidence>
<dbReference type="SUPFAM" id="SSF57501">
    <property type="entry name" value="Cystine-knot cytokines"/>
    <property type="match status" value="1"/>
</dbReference>
<comment type="similarity">
    <text evidence="2">Belongs to the IL-17 family.</text>
</comment>
<reference evidence="6" key="2">
    <citation type="submission" date="2025-09" db="UniProtKB">
        <authorList>
            <consortium name="Ensembl"/>
        </authorList>
    </citation>
    <scope>IDENTIFICATION</scope>
</reference>
<organism evidence="6 7">
    <name type="scientific">Gadus morhua</name>
    <name type="common">Atlantic cod</name>
    <dbReference type="NCBI Taxonomy" id="8049"/>
    <lineage>
        <taxon>Eukaryota</taxon>
        <taxon>Metazoa</taxon>
        <taxon>Chordata</taxon>
        <taxon>Craniata</taxon>
        <taxon>Vertebrata</taxon>
        <taxon>Euteleostomi</taxon>
        <taxon>Actinopterygii</taxon>
        <taxon>Neopterygii</taxon>
        <taxon>Teleostei</taxon>
        <taxon>Neoteleostei</taxon>
        <taxon>Acanthomorphata</taxon>
        <taxon>Zeiogadaria</taxon>
        <taxon>Gadariae</taxon>
        <taxon>Gadiformes</taxon>
        <taxon>Gadoidei</taxon>
        <taxon>Gadidae</taxon>
        <taxon>Gadus</taxon>
    </lineage>
</organism>
<evidence type="ECO:0000256" key="4">
    <source>
        <dbReference type="ARBA" id="ARBA00022729"/>
    </source>
</evidence>
<dbReference type="OMA" id="CTWTSEA"/>
<dbReference type="InterPro" id="IPR029034">
    <property type="entry name" value="Cystine-knot_cytokine"/>
</dbReference>
<keyword evidence="7" id="KW-1185">Reference proteome</keyword>
<dbReference type="Ensembl" id="ENSGMOT00000031837.1">
    <property type="protein sequence ID" value="ENSGMOP00000025900.1"/>
    <property type="gene ID" value="ENSGMOG00000031470.1"/>
</dbReference>
<comment type="subcellular location">
    <subcellularLocation>
        <location evidence="1">Secreted</location>
    </subcellularLocation>
</comment>
<protein>
    <submittedName>
        <fullName evidence="6">Uncharacterized protein</fullName>
    </submittedName>
</protein>
<keyword evidence="4 5" id="KW-0732">Signal</keyword>